<name>A0A370K8G0_9GAMM</name>
<dbReference type="InterPro" id="IPR011010">
    <property type="entry name" value="DNA_brk_join_enz"/>
</dbReference>
<dbReference type="SUPFAM" id="SSF56349">
    <property type="entry name" value="DNA breaking-rejoining enzymes"/>
    <property type="match status" value="1"/>
</dbReference>
<comment type="caution">
    <text evidence="4">The sequence shown here is derived from an EMBL/GenBank/DDBJ whole genome shotgun (WGS) entry which is preliminary data.</text>
</comment>
<evidence type="ECO:0000259" key="3">
    <source>
        <dbReference type="PROSITE" id="PS51898"/>
    </source>
</evidence>
<accession>A0A370K8G0</accession>
<feature type="region of interest" description="Disordered" evidence="2">
    <location>
        <begin position="217"/>
        <end position="247"/>
    </location>
</feature>
<dbReference type="GO" id="GO:0015074">
    <property type="term" value="P:DNA integration"/>
    <property type="evidence" value="ECO:0007669"/>
    <property type="project" value="InterPro"/>
</dbReference>
<reference evidence="4 5" key="1">
    <citation type="submission" date="2018-07" db="EMBL/GenBank/DDBJ databases">
        <title>Dyella solisilvae sp. nov., isolated from the pine and broad-leaved mixed forest soil.</title>
        <authorList>
            <person name="Gao Z."/>
            <person name="Qiu L."/>
        </authorList>
    </citation>
    <scope>NUCLEOTIDE SEQUENCE [LARGE SCALE GENOMIC DNA]</scope>
    <source>
        <strain evidence="4 5">DHG54</strain>
    </source>
</reference>
<dbReference type="PROSITE" id="PS51898">
    <property type="entry name" value="TYR_RECOMBINASE"/>
    <property type="match status" value="1"/>
</dbReference>
<keyword evidence="5" id="KW-1185">Reference proteome</keyword>
<dbReference type="InterPro" id="IPR013762">
    <property type="entry name" value="Integrase-like_cat_sf"/>
</dbReference>
<dbReference type="Proteomes" id="UP000254711">
    <property type="component" value="Unassembled WGS sequence"/>
</dbReference>
<evidence type="ECO:0000256" key="1">
    <source>
        <dbReference type="ARBA" id="ARBA00023172"/>
    </source>
</evidence>
<proteinExistence type="predicted"/>
<dbReference type="GO" id="GO:0006310">
    <property type="term" value="P:DNA recombination"/>
    <property type="evidence" value="ECO:0007669"/>
    <property type="project" value="UniProtKB-KW"/>
</dbReference>
<organism evidence="4 5">
    <name type="scientific">Dyella solisilvae</name>
    <dbReference type="NCBI Taxonomy" id="1920168"/>
    <lineage>
        <taxon>Bacteria</taxon>
        <taxon>Pseudomonadati</taxon>
        <taxon>Pseudomonadota</taxon>
        <taxon>Gammaproteobacteria</taxon>
        <taxon>Lysobacterales</taxon>
        <taxon>Rhodanobacteraceae</taxon>
        <taxon>Dyella</taxon>
    </lineage>
</organism>
<dbReference type="InterPro" id="IPR002104">
    <property type="entry name" value="Integrase_catalytic"/>
</dbReference>
<dbReference type="Gene3D" id="1.10.443.10">
    <property type="entry name" value="Intergrase catalytic core"/>
    <property type="match status" value="1"/>
</dbReference>
<gene>
    <name evidence="4" type="ORF">DVT68_10540</name>
</gene>
<sequence>MDSRASQLRVLDQLDGVAIPGAWAKAVADALNYLWASAAPEDRTILFPLGHFLAENANELALLRATGSPGARPPPGSRQDNPVSATLLLFRPEMQFPGLNRLLLVLATAAIEVGSSVPDKQRRRIAGLAGIIRGALEDRDSPLRLILGDSPSLPRMILSVDTQFRDGGDRLHQTFGAAWRQWIRDTLIRWIRADPIQLSAALRPHALLLDIEAPSQEVGGGADPDDQSVVQCDVSEPASEGEPEDSPRIRKCKAIANGMVRASGGDLYSPVDQIAPSELITTLAKAAMQAAKAAVATGHSVEAEGPAALALALATGIRELDLELVVWGTKASDKTIAIDPNHPWLYRCICMPPYAVKPPSTLNGWLEEPAEQLAWPLPPGLHHVLRQISPSGAPTVGTAVLPRRSMPAADRYHLWGISQRLAPEIGLAPSQVRLALAAELTQRFGSEIAQLVLGDTFSLSAAPAHYSAQPGGEVVAAVTAIQQRWFGETVQSAPGASQTLGSKLVLTDEAARRWPAQLRQQMRSASHQRKGSEIAQWRAHRDHLVGALCAVTGARPHSWLGEIDLDQVVPEFAVIVITDKASDMLRMTRIAATGRRWLADLRIFLDRLCQLADGAPDTEAARHAVRILRSDAPLFSMPDGEGGPLTVAEFRCTMPEPLRDTPNHYRHRLNACLQREHVDAELRHAQLGWVVTPAHALADLSPWSAKAFGDVMAPVLDEIMVRDGWYPPTQRTPRWSWDGVPERPLKDWASVAQAHASKHDENVRRLKAKLVERWKEVSGDVCERLAQAVAEYFPSLRINIETRRLELASDLQKAPAVEMSQAHYGLLCDRVRQGDKEPNDATEGIAARILLFRIILAARRRGLVQGPLPSRPILSVTSNPSPFLPGLGLAVRHAEALRYRLLERASKGRAHDQGPLATTSVLAYSAYRDLPLATAAVAAAAKGVRSHARVDCIRIPAVVDRALVPMAFGGLPALVLARRSHDAPTARAPDHGQAAAWWRQALALPMPIPEADTELLRHVELLFQAAGRLELSGPERTVMLGDSSLAAVPVERSVARDDKWPLRTAEPTGADDRSAREPTYEDEPSPPRAGSKASDSRDTAKGYARLVGALDPETFPKLTGGKSDSHHGWRGKLETHLAKLQREFGEHTNLGLLIGYTRHRLRYGGRRKPHLQHATLGWLRRFASDLLAIAGQQSILEWETDEFRARYMAVLVGKPVTARRQAFDALMPFHQYLVEVHQMPEIPLAELAAFAGVRVTFVDPGMLTGREVEGVLAELHADLTAEAAREDRTPEAMRLLELREIMFLILEGSGIRPASAFGLTLGDVVLLGLGRDFVRVRTSGGYGRAKSTASLGFVPLEGSTWEKSRTRLVAWVEQEKRSLSDTPWWNAPLFAVKAGEKRRFSRSYLTRRIDQLLKWVSANRKAHTYWLRKNRISARHEQVADLLQPMARDTYAAMCISGHTLIQTPMQHYISDPAIAFSGQLREGRSATRADILAVTNLDAPSLDMAWLRAGAARSPQRLGIVFTRLNSVPAPAPAEHLTEPPPLKHRQTISPRHIDGYARALHQYRDRHEALLHSGLSGRQADAMDRLASEYVSRKGLAPWPLAQLRQKRIVLKPPRHLSGTKKLFAFLSAPPDADTKLLAEIFVEQAHIERLHHSDVLMVLTTAHQVDAARRFLATTNLALGIDVSADSNVLTTRGGGDRGMSHAAAFRWVMAIVWIFTKLQMK</sequence>
<evidence type="ECO:0000313" key="5">
    <source>
        <dbReference type="Proteomes" id="UP000254711"/>
    </source>
</evidence>
<feature type="region of interest" description="Disordered" evidence="2">
    <location>
        <begin position="1058"/>
        <end position="1098"/>
    </location>
</feature>
<protein>
    <recommendedName>
        <fullName evidence="3">Tyr recombinase domain-containing protein</fullName>
    </recommendedName>
</protein>
<keyword evidence="1" id="KW-0233">DNA recombination</keyword>
<feature type="compositionally biased region" description="Basic and acidic residues" evidence="2">
    <location>
        <begin position="1070"/>
        <end position="1079"/>
    </location>
</feature>
<evidence type="ECO:0000313" key="4">
    <source>
        <dbReference type="EMBL" id="RDI98925.1"/>
    </source>
</evidence>
<feature type="domain" description="Tyr recombinase" evidence="3">
    <location>
        <begin position="1266"/>
        <end position="1486"/>
    </location>
</feature>
<dbReference type="EMBL" id="QQSY01000002">
    <property type="protein sequence ID" value="RDI98925.1"/>
    <property type="molecule type" value="Genomic_DNA"/>
</dbReference>
<evidence type="ECO:0000256" key="2">
    <source>
        <dbReference type="SAM" id="MobiDB-lite"/>
    </source>
</evidence>
<dbReference type="GO" id="GO:0003677">
    <property type="term" value="F:DNA binding"/>
    <property type="evidence" value="ECO:0007669"/>
    <property type="project" value="InterPro"/>
</dbReference>